<dbReference type="EMBL" id="JARWAM010000004">
    <property type="protein sequence ID" value="MDR5905077.1"/>
    <property type="molecule type" value="Genomic_DNA"/>
</dbReference>
<evidence type="ECO:0008006" key="5">
    <source>
        <dbReference type="Google" id="ProtNLM"/>
    </source>
</evidence>
<reference evidence="3 4" key="1">
    <citation type="submission" date="2023-04" db="EMBL/GenBank/DDBJ databases">
        <title>A long-awaited taxogenomic arrangement of the family Halomonadaceae.</title>
        <authorList>
            <person name="De La Haba R."/>
            <person name="Chuvochina M."/>
            <person name="Wittouck S."/>
            <person name="Arahal D.R."/>
            <person name="Sanchez-Porro C."/>
            <person name="Hugenholtz P."/>
            <person name="Ventosa A."/>
        </authorList>
    </citation>
    <scope>NUCLEOTIDE SEQUENCE [LARGE SCALE GENOMIC DNA]</scope>
    <source>
        <strain evidence="3 4">DSM 26770</strain>
    </source>
</reference>
<name>A0ABU1HC75_9GAMM</name>
<dbReference type="Proteomes" id="UP001251374">
    <property type="component" value="Unassembled WGS sequence"/>
</dbReference>
<comment type="caution">
    <text evidence="3">The sequence shown here is derived from an EMBL/GenBank/DDBJ whole genome shotgun (WGS) entry which is preliminary data.</text>
</comment>
<accession>A0ABU1HC75</accession>
<feature type="signal peptide" evidence="2">
    <location>
        <begin position="1"/>
        <end position="28"/>
    </location>
</feature>
<keyword evidence="4" id="KW-1185">Reference proteome</keyword>
<sequence>MIRMTVRKTLMPALLALAIAPLSLAVSAADHGDASAKGERYQQTHAEHRQAMQERLTTLVDGWELSDAEREALTEVRESMYRDMRELHDQDFDSRDERREAYRALRDEHRAALAEILDEQQLEELKAAMQSKHRHGKRGDKPERDA</sequence>
<protein>
    <recommendedName>
        <fullName evidence="5">Periplasmic heavy metal sensor</fullName>
    </recommendedName>
</protein>
<proteinExistence type="predicted"/>
<evidence type="ECO:0000256" key="1">
    <source>
        <dbReference type="SAM" id="MobiDB-lite"/>
    </source>
</evidence>
<evidence type="ECO:0000256" key="2">
    <source>
        <dbReference type="SAM" id="SignalP"/>
    </source>
</evidence>
<dbReference type="RefSeq" id="WP_309719002.1">
    <property type="nucleotide sequence ID" value="NZ_JARWAM010000004.1"/>
</dbReference>
<feature type="chain" id="PRO_5045528203" description="Periplasmic heavy metal sensor" evidence="2">
    <location>
        <begin position="29"/>
        <end position="146"/>
    </location>
</feature>
<organism evidence="3 4">
    <name type="scientific">Franzmannia qiaohouensis</name>
    <dbReference type="NCBI Taxonomy" id="1329370"/>
    <lineage>
        <taxon>Bacteria</taxon>
        <taxon>Pseudomonadati</taxon>
        <taxon>Pseudomonadota</taxon>
        <taxon>Gammaproteobacteria</taxon>
        <taxon>Oceanospirillales</taxon>
        <taxon>Halomonadaceae</taxon>
        <taxon>Franzmannia</taxon>
    </lineage>
</organism>
<gene>
    <name evidence="3" type="ORF">QC821_07325</name>
</gene>
<evidence type="ECO:0000313" key="4">
    <source>
        <dbReference type="Proteomes" id="UP001251374"/>
    </source>
</evidence>
<feature type="region of interest" description="Disordered" evidence="1">
    <location>
        <begin position="124"/>
        <end position="146"/>
    </location>
</feature>
<evidence type="ECO:0000313" key="3">
    <source>
        <dbReference type="EMBL" id="MDR5905077.1"/>
    </source>
</evidence>
<keyword evidence="2" id="KW-0732">Signal</keyword>